<sequence>MVTGRQKKRLIGSNSGSYSIQGQYSAKKKKDFESSNYMLNLKAHILLEWDDNQEKVVARKEQIGITWRDLGPFVSPFSYRKKGLADVISIPPEIFGLEDMTKVLSYEVNIAAVTRVWASYLSETERDFLTQFLPKEADVKGASLCSGNLHPDAVLHQDQCFNANEKAYYFDLQKHHNEMLENFQKWKERWKSCDDPENSIIQKIWRNGILDSQRNPLAISDRRIVPSSARNEEKLPKLHCRSGDSAKYMSYIKITRTQHLLVKRMKQSSDGIKSKSLDRVLGDMKSYDVQPYEVYEEEECEKVQEHWTQLANGDIPSAFANWTERQLKRHQLRRELDLEISEKVTLDEKRGNPDGSVQEQRPKGEISDVGTENCVQDDETGPYDVKNQEVEQISSLDAHSELEFINKEVEKGPKDILKPDSASLFLPNFLPSGRNIAGVGDAEVLSLSANESVGHSVDGHPLQRIPSLNGHCELHDMDVELGDGGHGFLRAEGQSPIISGFVGDVNQDAVEREGLVSSVSDGEIGSTLLYMPDSFSHLTPVIPRYVSAAPSELSLPKKQNFAERSSRLETDVLNQKGQGALLHSTHDLRAAFRVEQNGSFFGSFTNQDHSKSLQPFVKSQAMLPFNALGHKQGGIQIPAMGNGLVEAGIPEHFRDQHQMLLEQRQHMRERDFYMHQYPNTNNRDMNFGGAGARYPNQIQERLSSVNVQTWTTNLPYVSVPHQTHSNSRELVCRNSFPSENRAHSGWIDVDASSASGQCSSNGSSGDGSLYSVLSQSSKLQTHPYSPNFMGSDQMNLSGRNFVGLGFSGGSGVLEGTSQQLNYLRGLRPQSSGLNDPTARAFLRSWNQ</sequence>
<dbReference type="Proteomes" id="UP001420932">
    <property type="component" value="Unassembled WGS sequence"/>
</dbReference>
<proteinExistence type="predicted"/>
<dbReference type="EMBL" id="JBBNAF010000009">
    <property type="protein sequence ID" value="KAK9113299.1"/>
    <property type="molecule type" value="Genomic_DNA"/>
</dbReference>
<name>A0AAP0ID90_9MAGN</name>
<dbReference type="GO" id="GO:0031011">
    <property type="term" value="C:Ino80 complex"/>
    <property type="evidence" value="ECO:0007669"/>
    <property type="project" value="InterPro"/>
</dbReference>
<evidence type="ECO:0008006" key="4">
    <source>
        <dbReference type="Google" id="ProtNLM"/>
    </source>
</evidence>
<protein>
    <recommendedName>
        <fullName evidence="4">Nuclear factor related to kappa-B-binding protein</fullName>
    </recommendedName>
</protein>
<dbReference type="PANTHER" id="PTHR13052:SF2">
    <property type="entry name" value="NUCLEAR FACTOR KAPPA-B-BINDING PROTEIN"/>
    <property type="match status" value="1"/>
</dbReference>
<dbReference type="InterPro" id="IPR024867">
    <property type="entry name" value="NFRKB"/>
</dbReference>
<reference evidence="2 3" key="1">
    <citation type="submission" date="2024-01" db="EMBL/GenBank/DDBJ databases">
        <title>Genome assemblies of Stephania.</title>
        <authorList>
            <person name="Yang L."/>
        </authorList>
    </citation>
    <scope>NUCLEOTIDE SEQUENCE [LARGE SCALE GENOMIC DNA]</scope>
    <source>
        <strain evidence="2">YNDBR</strain>
        <tissue evidence="2">Leaf</tissue>
    </source>
</reference>
<comment type="caution">
    <text evidence="2">The sequence shown here is derived from an EMBL/GenBank/DDBJ whole genome shotgun (WGS) entry which is preliminary data.</text>
</comment>
<keyword evidence="3" id="KW-1185">Reference proteome</keyword>
<dbReference type="PANTHER" id="PTHR13052">
    <property type="entry name" value="NFRKB-RELATED"/>
    <property type="match status" value="1"/>
</dbReference>
<organism evidence="2 3">
    <name type="scientific">Stephania yunnanensis</name>
    <dbReference type="NCBI Taxonomy" id="152371"/>
    <lineage>
        <taxon>Eukaryota</taxon>
        <taxon>Viridiplantae</taxon>
        <taxon>Streptophyta</taxon>
        <taxon>Embryophyta</taxon>
        <taxon>Tracheophyta</taxon>
        <taxon>Spermatophyta</taxon>
        <taxon>Magnoliopsida</taxon>
        <taxon>Ranunculales</taxon>
        <taxon>Menispermaceae</taxon>
        <taxon>Menispermoideae</taxon>
        <taxon>Cissampelideae</taxon>
        <taxon>Stephania</taxon>
    </lineage>
</organism>
<feature type="region of interest" description="Disordered" evidence="1">
    <location>
        <begin position="344"/>
        <end position="383"/>
    </location>
</feature>
<dbReference type="AlphaFoldDB" id="A0AAP0ID90"/>
<evidence type="ECO:0000313" key="3">
    <source>
        <dbReference type="Proteomes" id="UP001420932"/>
    </source>
</evidence>
<evidence type="ECO:0000313" key="2">
    <source>
        <dbReference type="EMBL" id="KAK9113299.1"/>
    </source>
</evidence>
<evidence type="ECO:0000256" key="1">
    <source>
        <dbReference type="SAM" id="MobiDB-lite"/>
    </source>
</evidence>
<gene>
    <name evidence="2" type="ORF">Syun_020096</name>
</gene>
<accession>A0AAP0ID90</accession>